<feature type="region of interest" description="Disordered" evidence="1">
    <location>
        <begin position="225"/>
        <end position="245"/>
    </location>
</feature>
<dbReference type="InParanoid" id="G4Z2T9"/>
<accession>G4Z2T9</accession>
<dbReference type="KEGG" id="psoj:PHYSODRAFT_314006"/>
<feature type="region of interest" description="Disordered" evidence="1">
    <location>
        <begin position="63"/>
        <end position="82"/>
    </location>
</feature>
<dbReference type="PROSITE" id="PS50013">
    <property type="entry name" value="CHROMO_2"/>
    <property type="match status" value="1"/>
</dbReference>
<feature type="domain" description="Chromo" evidence="2">
    <location>
        <begin position="170"/>
        <end position="214"/>
    </location>
</feature>
<dbReference type="AlphaFoldDB" id="G4Z2T9"/>
<dbReference type="OMA" id="SEARFEM"/>
<feature type="compositionally biased region" description="Polar residues" evidence="1">
    <location>
        <begin position="228"/>
        <end position="245"/>
    </location>
</feature>
<dbReference type="RefSeq" id="XP_009524930.1">
    <property type="nucleotide sequence ID" value="XM_009526635.1"/>
</dbReference>
<sequence>MPSDRIGGISPLTAFTGLPGTSQLRAVVGPTSVPSIDEATLQRHRQQTLVATRNALDTIHRAATATSDKRNTQHRQRRAQQQHVSLPRFEIGDFVLAAGVLSRRNKLALNWSGPKRVVASLNDFTFEVQDLTALFYITVHHASRLQFYRDSQRGVTQDLLDHVHYATGGHLVDKLLEVRHGPDDYEIKVQWIGLDPLEASWEPATVILEDVPKLDMWAAIGDGPLPTPKTTGKSHVTNRTTSWGK</sequence>
<evidence type="ECO:0000313" key="4">
    <source>
        <dbReference type="Proteomes" id="UP000002640"/>
    </source>
</evidence>
<dbReference type="SUPFAM" id="SSF54160">
    <property type="entry name" value="Chromo domain-like"/>
    <property type="match status" value="1"/>
</dbReference>
<reference evidence="3 4" key="1">
    <citation type="journal article" date="2006" name="Science">
        <title>Phytophthora genome sequences uncover evolutionary origins and mechanisms of pathogenesis.</title>
        <authorList>
            <person name="Tyler B.M."/>
            <person name="Tripathy S."/>
            <person name="Zhang X."/>
            <person name="Dehal P."/>
            <person name="Jiang R.H."/>
            <person name="Aerts A."/>
            <person name="Arredondo F.D."/>
            <person name="Baxter L."/>
            <person name="Bensasson D."/>
            <person name="Beynon J.L."/>
            <person name="Chapman J."/>
            <person name="Damasceno C.M."/>
            <person name="Dorrance A.E."/>
            <person name="Dou D."/>
            <person name="Dickerman A.W."/>
            <person name="Dubchak I.L."/>
            <person name="Garbelotto M."/>
            <person name="Gijzen M."/>
            <person name="Gordon S.G."/>
            <person name="Govers F."/>
            <person name="Grunwald N.J."/>
            <person name="Huang W."/>
            <person name="Ivors K.L."/>
            <person name="Jones R.W."/>
            <person name="Kamoun S."/>
            <person name="Krampis K."/>
            <person name="Lamour K.H."/>
            <person name="Lee M.K."/>
            <person name="McDonald W.H."/>
            <person name="Medina M."/>
            <person name="Meijer H.J."/>
            <person name="Nordberg E.K."/>
            <person name="Maclean D.J."/>
            <person name="Ospina-Giraldo M.D."/>
            <person name="Morris P.F."/>
            <person name="Phuntumart V."/>
            <person name="Putnam N.H."/>
            <person name="Rash S."/>
            <person name="Rose J.K."/>
            <person name="Sakihama Y."/>
            <person name="Salamov A.A."/>
            <person name="Savidor A."/>
            <person name="Scheuring C.F."/>
            <person name="Smith B.M."/>
            <person name="Sobral B.W."/>
            <person name="Terry A."/>
            <person name="Torto-Alalibo T.A."/>
            <person name="Win J."/>
            <person name="Xu Z."/>
            <person name="Zhang H."/>
            <person name="Grigoriev I.V."/>
            <person name="Rokhsar D.S."/>
            <person name="Boore J.L."/>
        </authorList>
    </citation>
    <scope>NUCLEOTIDE SEQUENCE [LARGE SCALE GENOMIC DNA]</scope>
    <source>
        <strain evidence="3 4">P6497</strain>
    </source>
</reference>
<keyword evidence="4" id="KW-1185">Reference proteome</keyword>
<evidence type="ECO:0000313" key="3">
    <source>
        <dbReference type="EMBL" id="EGZ22213.1"/>
    </source>
</evidence>
<proteinExistence type="predicted"/>
<dbReference type="CDD" id="cd00024">
    <property type="entry name" value="CD_CSD"/>
    <property type="match status" value="1"/>
</dbReference>
<protein>
    <recommendedName>
        <fullName evidence="2">Chromo domain-containing protein</fullName>
    </recommendedName>
</protein>
<dbReference type="GeneID" id="20643673"/>
<dbReference type="EMBL" id="JH159153">
    <property type="protein sequence ID" value="EGZ22213.1"/>
    <property type="molecule type" value="Genomic_DNA"/>
</dbReference>
<gene>
    <name evidence="3" type="ORF">PHYSODRAFT_314006</name>
</gene>
<dbReference type="InterPro" id="IPR000953">
    <property type="entry name" value="Chromo/chromo_shadow_dom"/>
</dbReference>
<evidence type="ECO:0000259" key="2">
    <source>
        <dbReference type="PROSITE" id="PS50013"/>
    </source>
</evidence>
<dbReference type="Proteomes" id="UP000002640">
    <property type="component" value="Unassembled WGS sequence"/>
</dbReference>
<dbReference type="InterPro" id="IPR016197">
    <property type="entry name" value="Chromo-like_dom_sf"/>
</dbReference>
<name>G4Z2T9_PHYSP</name>
<evidence type="ECO:0000256" key="1">
    <source>
        <dbReference type="SAM" id="MobiDB-lite"/>
    </source>
</evidence>
<organism evidence="3 4">
    <name type="scientific">Phytophthora sojae (strain P6497)</name>
    <name type="common">Soybean stem and root rot agent</name>
    <name type="synonym">Phytophthora megasperma f. sp. glycines</name>
    <dbReference type="NCBI Taxonomy" id="1094619"/>
    <lineage>
        <taxon>Eukaryota</taxon>
        <taxon>Sar</taxon>
        <taxon>Stramenopiles</taxon>
        <taxon>Oomycota</taxon>
        <taxon>Peronosporomycetes</taxon>
        <taxon>Peronosporales</taxon>
        <taxon>Peronosporaceae</taxon>
        <taxon>Phytophthora</taxon>
    </lineage>
</organism>